<dbReference type="GO" id="GO:0003676">
    <property type="term" value="F:nucleic acid binding"/>
    <property type="evidence" value="ECO:0007669"/>
    <property type="project" value="InterPro"/>
</dbReference>
<feature type="compositionally biased region" description="Basic and acidic residues" evidence="9">
    <location>
        <begin position="124"/>
        <end position="135"/>
    </location>
</feature>
<reference evidence="12" key="1">
    <citation type="journal article" date="2022" name="Plant J.">
        <title>Strategies of tolerance reflected in two North American maple genomes.</title>
        <authorList>
            <person name="McEvoy S.L."/>
            <person name="Sezen U.U."/>
            <person name="Trouern-Trend A."/>
            <person name="McMahon S.M."/>
            <person name="Schaberg P.G."/>
            <person name="Yang J."/>
            <person name="Wegrzyn J.L."/>
            <person name="Swenson N.G."/>
        </authorList>
    </citation>
    <scope>NUCLEOTIDE SEQUENCE</scope>
    <source>
        <strain evidence="12">NS2018</strain>
    </source>
</reference>
<dbReference type="PROSITE" id="PS50878">
    <property type="entry name" value="RT_POL"/>
    <property type="match status" value="1"/>
</dbReference>
<evidence type="ECO:0000256" key="4">
    <source>
        <dbReference type="ARBA" id="ARBA00022722"/>
    </source>
</evidence>
<dbReference type="InterPro" id="IPR043128">
    <property type="entry name" value="Rev_trsase/Diguanyl_cyclase"/>
</dbReference>
<evidence type="ECO:0000313" key="12">
    <source>
        <dbReference type="EMBL" id="KAK0570777.1"/>
    </source>
</evidence>
<name>A0AA39V8N6_ACESA</name>
<dbReference type="Proteomes" id="UP001168877">
    <property type="component" value="Unassembled WGS sequence"/>
</dbReference>
<dbReference type="InterPro" id="IPR012337">
    <property type="entry name" value="RNaseH-like_sf"/>
</dbReference>
<dbReference type="Pfam" id="PF17917">
    <property type="entry name" value="RT_RNaseH"/>
    <property type="match status" value="1"/>
</dbReference>
<dbReference type="AlphaFoldDB" id="A0AA39V8N6"/>
<dbReference type="Gene3D" id="3.30.70.270">
    <property type="match status" value="2"/>
</dbReference>
<dbReference type="PANTHER" id="PTHR48475:SF2">
    <property type="entry name" value="RIBONUCLEASE H"/>
    <property type="match status" value="1"/>
</dbReference>
<evidence type="ECO:0000256" key="5">
    <source>
        <dbReference type="ARBA" id="ARBA00022759"/>
    </source>
</evidence>
<dbReference type="SUPFAM" id="SSF56672">
    <property type="entry name" value="DNA/RNA polymerases"/>
    <property type="match status" value="1"/>
</dbReference>
<evidence type="ECO:0000256" key="7">
    <source>
        <dbReference type="ARBA" id="ARBA00022918"/>
    </source>
</evidence>
<dbReference type="Gene3D" id="3.30.420.10">
    <property type="entry name" value="Ribonuclease H-like superfamily/Ribonuclease H"/>
    <property type="match status" value="1"/>
</dbReference>
<dbReference type="PROSITE" id="PS50879">
    <property type="entry name" value="RNASE_H_1"/>
    <property type="match status" value="1"/>
</dbReference>
<dbReference type="PANTHER" id="PTHR48475">
    <property type="entry name" value="RIBONUCLEASE H"/>
    <property type="match status" value="1"/>
</dbReference>
<keyword evidence="7" id="KW-0695">RNA-directed DNA polymerase</keyword>
<evidence type="ECO:0000259" key="10">
    <source>
        <dbReference type="PROSITE" id="PS50878"/>
    </source>
</evidence>
<dbReference type="InterPro" id="IPR036397">
    <property type="entry name" value="RNaseH_sf"/>
</dbReference>
<keyword evidence="2" id="KW-0808">Transferase</keyword>
<evidence type="ECO:0000256" key="8">
    <source>
        <dbReference type="ARBA" id="ARBA00023172"/>
    </source>
</evidence>
<dbReference type="EC" id="2.7.7.49" evidence="1"/>
<feature type="region of interest" description="Disordered" evidence="9">
    <location>
        <begin position="62"/>
        <end position="91"/>
    </location>
</feature>
<dbReference type="SUPFAM" id="SSF53098">
    <property type="entry name" value="Ribonuclease H-like"/>
    <property type="match status" value="1"/>
</dbReference>
<reference evidence="12" key="2">
    <citation type="submission" date="2023-06" db="EMBL/GenBank/DDBJ databases">
        <authorList>
            <person name="Swenson N.G."/>
            <person name="Wegrzyn J.L."/>
            <person name="Mcevoy S.L."/>
        </authorList>
    </citation>
    <scope>NUCLEOTIDE SEQUENCE</scope>
    <source>
        <strain evidence="12">NS2018</strain>
        <tissue evidence="12">Leaf</tissue>
    </source>
</reference>
<organism evidence="12 13">
    <name type="scientific">Acer saccharum</name>
    <name type="common">Sugar maple</name>
    <dbReference type="NCBI Taxonomy" id="4024"/>
    <lineage>
        <taxon>Eukaryota</taxon>
        <taxon>Viridiplantae</taxon>
        <taxon>Streptophyta</taxon>
        <taxon>Embryophyta</taxon>
        <taxon>Tracheophyta</taxon>
        <taxon>Spermatophyta</taxon>
        <taxon>Magnoliopsida</taxon>
        <taxon>eudicotyledons</taxon>
        <taxon>Gunneridae</taxon>
        <taxon>Pentapetalae</taxon>
        <taxon>rosids</taxon>
        <taxon>malvids</taxon>
        <taxon>Sapindales</taxon>
        <taxon>Sapindaceae</taxon>
        <taxon>Hippocastanoideae</taxon>
        <taxon>Acereae</taxon>
        <taxon>Acer</taxon>
    </lineage>
</organism>
<dbReference type="CDD" id="cd01647">
    <property type="entry name" value="RT_LTR"/>
    <property type="match status" value="1"/>
</dbReference>
<dbReference type="GO" id="GO:0004523">
    <property type="term" value="F:RNA-DNA hybrid ribonuclease activity"/>
    <property type="evidence" value="ECO:0007669"/>
    <property type="project" value="InterPro"/>
</dbReference>
<dbReference type="InterPro" id="IPR043502">
    <property type="entry name" value="DNA/RNA_pol_sf"/>
</dbReference>
<evidence type="ECO:0000256" key="3">
    <source>
        <dbReference type="ARBA" id="ARBA00022695"/>
    </source>
</evidence>
<feature type="region of interest" description="Disordered" evidence="9">
    <location>
        <begin position="104"/>
        <end position="135"/>
    </location>
</feature>
<protein>
    <recommendedName>
        <fullName evidence="1">RNA-directed DNA polymerase</fullName>
        <ecNumber evidence="1">2.7.7.49</ecNumber>
    </recommendedName>
</protein>
<dbReference type="InterPro" id="IPR021109">
    <property type="entry name" value="Peptidase_aspartic_dom_sf"/>
</dbReference>
<keyword evidence="6" id="KW-0378">Hydrolase</keyword>
<feature type="domain" description="Reverse transcriptase" evidence="10">
    <location>
        <begin position="386"/>
        <end position="565"/>
    </location>
</feature>
<evidence type="ECO:0000256" key="1">
    <source>
        <dbReference type="ARBA" id="ARBA00012493"/>
    </source>
</evidence>
<dbReference type="InterPro" id="IPR041373">
    <property type="entry name" value="RT_RNaseH"/>
</dbReference>
<feature type="compositionally biased region" description="Basic and acidic residues" evidence="9">
    <location>
        <begin position="62"/>
        <end position="75"/>
    </location>
</feature>
<dbReference type="CDD" id="cd09279">
    <property type="entry name" value="RNase_HI_like"/>
    <property type="match status" value="1"/>
</dbReference>
<evidence type="ECO:0000256" key="9">
    <source>
        <dbReference type="SAM" id="MobiDB-lite"/>
    </source>
</evidence>
<sequence length="962" mass="108895">MREMGKSIKWPWKMNALPEHRDPKLRCEFHGDHGHRTEDCIALKFEVAELLKQGHLREFLTDKGKQTYARRDDQRQTGSVDSPPEPPRQDRVINCISGGSEVSGVSYSAAKRHTRQVSNAEIQPNREHPSKVDETVTFRSTDKSDLFSPHHDALVISLHIANCLTKRILIDNGSSCNILFNNALREMQVDESKLSRRTTMLTGFSGEQKSTLGEIVLPVYAEGVNLYINFLVLDCQSPYNAILGRPWIHELKAIPSTYHQLIKFPTKWGVKEIKGEQRAARECYQNALKRRTGIIAITGSHGRVDSNQAENGGTRRDDIRKQLVEFLRERRNSFTWSHEDMIGIDPEVMVHRLQVDPDHQPVKQKRRKFAPERNKVINEEIQKLFDIGSVREVKYPDWLANVVVVKKKNGKWRVCIDFTDLNKACPKDSFPLPHIDMLVDATAGHELLSFMDAYSGYNQILMHPDDQEKTAFITERGIFCYKVMPFGLKNAGATYQRLVNKMFAKMLGSTMEVYIDDMLVKSLVAQQHIDHLRQSFDVLDQYGMKLNPTKCSFGVSSGKFLGYLVTQRGVEANPDQIRSIENIKSPKCMKDVQKLTGRVAALNRFISKSSKKCLPFFNILRKNKAFEWNDDSVSAVLVREEGRSQHPVYYVSKTLLDAETRYSRLEKLALALVMAARKLRPYFQCHSIKVLTAYPLKNILHKPELSGRLTKWAVELSEYDISFHPRSAMKSQVLADFITDFTPGESVHAEQELVALTVTSGIWTLSVDGSSSIKGSGLGLVLESPQGDILEQSVHCGFHATNNEAEYEALIAGLDLAKSLSVKIIKVRSDSQLVVRQVNGTYEARDQRMSAYLNKVKQLQSTFDEFSIEQIPRSENTRADALASLGSTTTNNSKSVPIIHLMSPSIQESETVAPVDNERSWIEPIFNYLQADILPGDRAEARRIKAKAAKFASCMVNSTRNH</sequence>
<evidence type="ECO:0000256" key="6">
    <source>
        <dbReference type="ARBA" id="ARBA00022801"/>
    </source>
</evidence>
<dbReference type="Pfam" id="PF00078">
    <property type="entry name" value="RVT_1"/>
    <property type="match status" value="1"/>
</dbReference>
<dbReference type="CDD" id="cd00303">
    <property type="entry name" value="retropepsin_like"/>
    <property type="match status" value="1"/>
</dbReference>
<accession>A0AA39V8N6</accession>
<keyword evidence="8" id="KW-0233">DNA recombination</keyword>
<dbReference type="GO" id="GO:0003964">
    <property type="term" value="F:RNA-directed DNA polymerase activity"/>
    <property type="evidence" value="ECO:0007669"/>
    <property type="project" value="UniProtKB-KW"/>
</dbReference>
<keyword evidence="5" id="KW-0255">Endonuclease</keyword>
<dbReference type="EMBL" id="JAUESC010000388">
    <property type="protein sequence ID" value="KAK0570777.1"/>
    <property type="molecule type" value="Genomic_DNA"/>
</dbReference>
<dbReference type="Gene3D" id="3.10.10.10">
    <property type="entry name" value="HIV Type 1 Reverse Transcriptase, subunit A, domain 1"/>
    <property type="match status" value="1"/>
</dbReference>
<dbReference type="Pfam" id="PF13456">
    <property type="entry name" value="RVT_3"/>
    <property type="match status" value="1"/>
</dbReference>
<dbReference type="GO" id="GO:0006310">
    <property type="term" value="P:DNA recombination"/>
    <property type="evidence" value="ECO:0007669"/>
    <property type="project" value="UniProtKB-KW"/>
</dbReference>
<keyword evidence="3" id="KW-0548">Nucleotidyltransferase</keyword>
<dbReference type="Gene3D" id="2.40.70.10">
    <property type="entry name" value="Acid Proteases"/>
    <property type="match status" value="1"/>
</dbReference>
<proteinExistence type="predicted"/>
<comment type="caution">
    <text evidence="12">The sequence shown here is derived from an EMBL/GenBank/DDBJ whole genome shotgun (WGS) entry which is preliminary data.</text>
</comment>
<keyword evidence="4" id="KW-0540">Nuclease</keyword>
<dbReference type="InterPro" id="IPR002156">
    <property type="entry name" value="RNaseH_domain"/>
</dbReference>
<feature type="domain" description="RNase H type-1" evidence="11">
    <location>
        <begin position="759"/>
        <end position="888"/>
    </location>
</feature>
<evidence type="ECO:0000259" key="11">
    <source>
        <dbReference type="PROSITE" id="PS50879"/>
    </source>
</evidence>
<keyword evidence="13" id="KW-1185">Reference proteome</keyword>
<dbReference type="InterPro" id="IPR000477">
    <property type="entry name" value="RT_dom"/>
</dbReference>
<evidence type="ECO:0000313" key="13">
    <source>
        <dbReference type="Proteomes" id="UP001168877"/>
    </source>
</evidence>
<gene>
    <name evidence="12" type="ORF">LWI29_006363</name>
</gene>
<evidence type="ECO:0000256" key="2">
    <source>
        <dbReference type="ARBA" id="ARBA00022679"/>
    </source>
</evidence>